<accession>A0A2M4B532</accession>
<keyword evidence="1" id="KW-0732">Signal</keyword>
<sequence length="73" mass="7793">MFRLSTWASSISWLACFSSSCSSCMTRSLAARSSSCFASRSTILRSFSSIVTELAAASATFASYASRDTLLAK</sequence>
<name>A0A2M4B532_9DIPT</name>
<proteinExistence type="predicted"/>
<protein>
    <submittedName>
        <fullName evidence="2">Putative secreted protein</fullName>
    </submittedName>
</protein>
<dbReference type="EMBL" id="GGFK01014834">
    <property type="protein sequence ID" value="MBW48155.1"/>
    <property type="molecule type" value="Transcribed_RNA"/>
</dbReference>
<dbReference type="AlphaFoldDB" id="A0A2M4B532"/>
<dbReference type="PROSITE" id="PS51257">
    <property type="entry name" value="PROKAR_LIPOPROTEIN"/>
    <property type="match status" value="1"/>
</dbReference>
<feature type="chain" id="PRO_5014863085" evidence="1">
    <location>
        <begin position="24"/>
        <end position="73"/>
    </location>
</feature>
<evidence type="ECO:0000313" key="2">
    <source>
        <dbReference type="EMBL" id="MBW48155.1"/>
    </source>
</evidence>
<feature type="signal peptide" evidence="1">
    <location>
        <begin position="1"/>
        <end position="23"/>
    </location>
</feature>
<organism evidence="2">
    <name type="scientific">Anopheles triannulatus</name>
    <dbReference type="NCBI Taxonomy" id="58253"/>
    <lineage>
        <taxon>Eukaryota</taxon>
        <taxon>Metazoa</taxon>
        <taxon>Ecdysozoa</taxon>
        <taxon>Arthropoda</taxon>
        <taxon>Hexapoda</taxon>
        <taxon>Insecta</taxon>
        <taxon>Pterygota</taxon>
        <taxon>Neoptera</taxon>
        <taxon>Endopterygota</taxon>
        <taxon>Diptera</taxon>
        <taxon>Nematocera</taxon>
        <taxon>Culicoidea</taxon>
        <taxon>Culicidae</taxon>
        <taxon>Anophelinae</taxon>
        <taxon>Anopheles</taxon>
    </lineage>
</organism>
<reference evidence="2" key="1">
    <citation type="submission" date="2018-01" db="EMBL/GenBank/DDBJ databases">
        <title>An insight into the sialome of Amazonian anophelines.</title>
        <authorList>
            <person name="Ribeiro J.M."/>
            <person name="Scarpassa V."/>
            <person name="Calvo E."/>
        </authorList>
    </citation>
    <scope>NUCLEOTIDE SEQUENCE</scope>
    <source>
        <tissue evidence="2">Salivary glands</tissue>
    </source>
</reference>
<evidence type="ECO:0000256" key="1">
    <source>
        <dbReference type="SAM" id="SignalP"/>
    </source>
</evidence>